<reference evidence="8 9" key="1">
    <citation type="submission" date="2019-09" db="EMBL/GenBank/DDBJ databases">
        <authorList>
            <person name="Duangmal K."/>
            <person name="Teo W.F.A."/>
            <person name="Lipun K."/>
        </authorList>
    </citation>
    <scope>NUCLEOTIDE SEQUENCE [LARGE SCALE GENOMIC DNA]</scope>
    <source>
        <strain evidence="8 9">K1PN6</strain>
    </source>
</reference>
<accession>A0A5N8WLU6</accession>
<dbReference type="Pfam" id="PF13459">
    <property type="entry name" value="Fer4_15"/>
    <property type="match status" value="1"/>
</dbReference>
<evidence type="ECO:0000256" key="5">
    <source>
        <dbReference type="ARBA" id="ARBA00023004"/>
    </source>
</evidence>
<dbReference type="InterPro" id="IPR051269">
    <property type="entry name" value="Fe-S_cluster_ET"/>
</dbReference>
<dbReference type="GO" id="GO:0051538">
    <property type="term" value="F:3 iron, 4 sulfur cluster binding"/>
    <property type="evidence" value="ECO:0007669"/>
    <property type="project" value="UniProtKB-KW"/>
</dbReference>
<dbReference type="PANTHER" id="PTHR36923">
    <property type="entry name" value="FERREDOXIN"/>
    <property type="match status" value="1"/>
</dbReference>
<dbReference type="Proteomes" id="UP000373149">
    <property type="component" value="Unassembled WGS sequence"/>
</dbReference>
<keyword evidence="4" id="KW-0249">Electron transport</keyword>
<evidence type="ECO:0000256" key="7">
    <source>
        <dbReference type="ARBA" id="ARBA00023291"/>
    </source>
</evidence>
<organism evidence="8 9">
    <name type="scientific">Streptomyces acidicola</name>
    <dbReference type="NCBI Taxonomy" id="2596892"/>
    <lineage>
        <taxon>Bacteria</taxon>
        <taxon>Bacillati</taxon>
        <taxon>Actinomycetota</taxon>
        <taxon>Actinomycetes</taxon>
        <taxon>Kitasatosporales</taxon>
        <taxon>Streptomycetaceae</taxon>
        <taxon>Streptomyces</taxon>
    </lineage>
</organism>
<keyword evidence="6" id="KW-0411">Iron-sulfur</keyword>
<evidence type="ECO:0000313" key="9">
    <source>
        <dbReference type="Proteomes" id="UP000373149"/>
    </source>
</evidence>
<dbReference type="RefSeq" id="WP_152858476.1">
    <property type="nucleotide sequence ID" value="NZ_VMNX01000003.1"/>
</dbReference>
<comment type="caution">
    <text evidence="8">The sequence shown here is derived from an EMBL/GenBank/DDBJ whole genome shotgun (WGS) entry which is preliminary data.</text>
</comment>
<evidence type="ECO:0000256" key="6">
    <source>
        <dbReference type="ARBA" id="ARBA00023014"/>
    </source>
</evidence>
<evidence type="ECO:0000256" key="1">
    <source>
        <dbReference type="ARBA" id="ARBA00001927"/>
    </source>
</evidence>
<keyword evidence="7" id="KW-0003">3Fe-4S</keyword>
<sequence>MITIKVDRERCQGYGNCAIAFAAAFDVGEDGLVALKRDLVGEDEAGALRRAAYDCPAEAIAFARNS</sequence>
<comment type="cofactor">
    <cofactor evidence="1">
        <name>[3Fe-4S] cluster</name>
        <dbReference type="ChEBI" id="CHEBI:21137"/>
    </cofactor>
</comment>
<keyword evidence="5" id="KW-0408">Iron</keyword>
<name>A0A5N8WLU6_9ACTN</name>
<protein>
    <submittedName>
        <fullName evidence="8">Ferredoxin</fullName>
    </submittedName>
</protein>
<evidence type="ECO:0000256" key="3">
    <source>
        <dbReference type="ARBA" id="ARBA00022723"/>
    </source>
</evidence>
<dbReference type="SUPFAM" id="SSF54862">
    <property type="entry name" value="4Fe-4S ferredoxins"/>
    <property type="match status" value="1"/>
</dbReference>
<gene>
    <name evidence="8" type="ORF">FPZ41_02340</name>
</gene>
<dbReference type="PANTHER" id="PTHR36923:SF3">
    <property type="entry name" value="FERREDOXIN"/>
    <property type="match status" value="1"/>
</dbReference>
<evidence type="ECO:0000313" key="8">
    <source>
        <dbReference type="EMBL" id="MPY47494.1"/>
    </source>
</evidence>
<keyword evidence="9" id="KW-1185">Reference proteome</keyword>
<evidence type="ECO:0000256" key="2">
    <source>
        <dbReference type="ARBA" id="ARBA00022448"/>
    </source>
</evidence>
<keyword evidence="2" id="KW-0813">Transport</keyword>
<proteinExistence type="predicted"/>
<keyword evidence="3" id="KW-0479">Metal-binding</keyword>
<dbReference type="AlphaFoldDB" id="A0A5N8WLU6"/>
<dbReference type="GO" id="GO:0046872">
    <property type="term" value="F:metal ion binding"/>
    <property type="evidence" value="ECO:0007669"/>
    <property type="project" value="UniProtKB-KW"/>
</dbReference>
<dbReference type="EMBL" id="VMNX01000003">
    <property type="protein sequence ID" value="MPY47494.1"/>
    <property type="molecule type" value="Genomic_DNA"/>
</dbReference>
<evidence type="ECO:0000256" key="4">
    <source>
        <dbReference type="ARBA" id="ARBA00022982"/>
    </source>
</evidence>
<dbReference type="Gene3D" id="3.30.70.20">
    <property type="match status" value="1"/>
</dbReference>